<reference evidence="2" key="1">
    <citation type="journal article" date="2019" name="Int. J. Syst. Evol. Microbiol.">
        <title>The Global Catalogue of Microorganisms (GCM) 10K type strain sequencing project: providing services to taxonomists for standard genome sequencing and annotation.</title>
        <authorList>
            <consortium name="The Broad Institute Genomics Platform"/>
            <consortium name="The Broad Institute Genome Sequencing Center for Infectious Disease"/>
            <person name="Wu L."/>
            <person name="Ma J."/>
        </authorList>
    </citation>
    <scope>NUCLEOTIDE SEQUENCE [LARGE SCALE GENOMIC DNA]</scope>
    <source>
        <strain evidence="2">CECT 7398</strain>
    </source>
</reference>
<evidence type="ECO:0000313" key="2">
    <source>
        <dbReference type="Proteomes" id="UP001238540"/>
    </source>
</evidence>
<comment type="caution">
    <text evidence="1">The sequence shown here is derived from an EMBL/GenBank/DDBJ whole genome shotgun (WGS) entry which is preliminary data.</text>
</comment>
<dbReference type="Proteomes" id="UP001238540">
    <property type="component" value="Unassembled WGS sequence"/>
</dbReference>
<dbReference type="Gene3D" id="1.10.510.10">
    <property type="entry name" value="Transferase(Phosphotransferase) domain 1"/>
    <property type="match status" value="1"/>
</dbReference>
<evidence type="ECO:0000313" key="1">
    <source>
        <dbReference type="EMBL" id="MDN3612182.1"/>
    </source>
</evidence>
<name>A0ABT8BYD8_9VIBR</name>
<sequence length="460" mass="52527">MTVLISMDKVILSSNAHTKPLSNDSVSLTSDRVRKLLGDDQNLATSTSFRSKIASLLHAQTDDLFKPEFKQKVFQSLYDMIHKPDEAKQSPTETFHRFSLLSAMAHRNNHALFTVQTEPTTERDNKGQLLYTVRYLVAEEAIKQEKVDEVTRDAINACLGCTNEEHFGHTLTKPATTINHYKVVPDPKERDRLTDQSFTLGGVNKKVNPATGTLRADTQVGREDFIRENALAHYASNKPDLNYYISTQRTIEPPKGVDPSYTYAEFDVFDKSQVISQELLGAIHDLSRHEAQNVALQLLEISKVMYNNQVAHRDLHMNNLLLHKVKDTGEIFLKVIDFGRLKYDQQFEPYQLNDIKYLFNRQGESLGETFVRNYVVSDRSDIAKKHYPFHKLIDEFEQHDAMINDVLSQAGKKLEADLTSAKQDHGMIDVAFMQAKRAVIQLFNQVHQLDHNCSNRVTYA</sequence>
<keyword evidence="2" id="KW-1185">Reference proteome</keyword>
<dbReference type="RefSeq" id="WP_170882512.1">
    <property type="nucleotide sequence ID" value="NZ_JABEYA020000003.1"/>
</dbReference>
<protein>
    <recommendedName>
        <fullName evidence="3">Protein kinase domain-containing protein</fullName>
    </recommendedName>
</protein>
<accession>A0ABT8BYD8</accession>
<evidence type="ECO:0008006" key="3">
    <source>
        <dbReference type="Google" id="ProtNLM"/>
    </source>
</evidence>
<dbReference type="InterPro" id="IPR011009">
    <property type="entry name" value="Kinase-like_dom_sf"/>
</dbReference>
<dbReference type="EMBL" id="JAUFQC010000027">
    <property type="protein sequence ID" value="MDN3612182.1"/>
    <property type="molecule type" value="Genomic_DNA"/>
</dbReference>
<dbReference type="SUPFAM" id="SSF56112">
    <property type="entry name" value="Protein kinase-like (PK-like)"/>
    <property type="match status" value="1"/>
</dbReference>
<gene>
    <name evidence="1" type="ORF">QWZ16_21545</name>
</gene>
<proteinExistence type="predicted"/>
<organism evidence="1 2">
    <name type="scientific">Vibrio ostreicida</name>
    <dbReference type="NCBI Taxonomy" id="526588"/>
    <lineage>
        <taxon>Bacteria</taxon>
        <taxon>Pseudomonadati</taxon>
        <taxon>Pseudomonadota</taxon>
        <taxon>Gammaproteobacteria</taxon>
        <taxon>Vibrionales</taxon>
        <taxon>Vibrionaceae</taxon>
        <taxon>Vibrio</taxon>
    </lineage>
</organism>